<name>A0A6H5HEZ6_9HEMI</name>
<accession>A0A6H5HEZ6</accession>
<reference evidence="1 2" key="1">
    <citation type="submission" date="2020-02" db="EMBL/GenBank/DDBJ databases">
        <authorList>
            <person name="Ferguson B K."/>
        </authorList>
    </citation>
    <scope>NUCLEOTIDE SEQUENCE [LARGE SCALE GENOMIC DNA]</scope>
</reference>
<proteinExistence type="predicted"/>
<dbReference type="AlphaFoldDB" id="A0A6H5HEZ6"/>
<keyword evidence="2" id="KW-1185">Reference proteome</keyword>
<organism evidence="1 2">
    <name type="scientific">Nesidiocoris tenuis</name>
    <dbReference type="NCBI Taxonomy" id="355587"/>
    <lineage>
        <taxon>Eukaryota</taxon>
        <taxon>Metazoa</taxon>
        <taxon>Ecdysozoa</taxon>
        <taxon>Arthropoda</taxon>
        <taxon>Hexapoda</taxon>
        <taxon>Insecta</taxon>
        <taxon>Pterygota</taxon>
        <taxon>Neoptera</taxon>
        <taxon>Paraneoptera</taxon>
        <taxon>Hemiptera</taxon>
        <taxon>Heteroptera</taxon>
        <taxon>Panheteroptera</taxon>
        <taxon>Cimicomorpha</taxon>
        <taxon>Miridae</taxon>
        <taxon>Dicyphina</taxon>
        <taxon>Nesidiocoris</taxon>
    </lineage>
</organism>
<protein>
    <submittedName>
        <fullName evidence="1">Uncharacterized protein</fullName>
    </submittedName>
</protein>
<dbReference type="Proteomes" id="UP000479000">
    <property type="component" value="Unassembled WGS sequence"/>
</dbReference>
<gene>
    <name evidence="1" type="ORF">NTEN_LOCUS20213</name>
</gene>
<evidence type="ECO:0000313" key="2">
    <source>
        <dbReference type="Proteomes" id="UP000479000"/>
    </source>
</evidence>
<evidence type="ECO:0000313" key="1">
    <source>
        <dbReference type="EMBL" id="CAB0015873.1"/>
    </source>
</evidence>
<feature type="non-terminal residue" evidence="1">
    <location>
        <position position="69"/>
    </location>
</feature>
<dbReference type="EMBL" id="CADCXU010029683">
    <property type="protein sequence ID" value="CAB0015873.1"/>
    <property type="molecule type" value="Genomic_DNA"/>
</dbReference>
<sequence>MQIRGSQLPPASNDAWARARRWSWGCQHGRMAAGGWRGVVGGALCSRVQHWRRVCLGHGARLFRIVSNR</sequence>